<dbReference type="SUPFAM" id="SSF159006">
    <property type="entry name" value="YopX-like"/>
    <property type="match status" value="1"/>
</dbReference>
<proteinExistence type="predicted"/>
<dbReference type="Pfam" id="PF09643">
    <property type="entry name" value="YopX"/>
    <property type="match status" value="1"/>
</dbReference>
<dbReference type="InterPro" id="IPR019096">
    <property type="entry name" value="YopX_protein"/>
</dbReference>
<reference evidence="2 3" key="1">
    <citation type="submission" date="2020-02" db="EMBL/GenBank/DDBJ databases">
        <title>Genomic Insights into the Phylogeny and Genetic Plasticity of the Human and Animal Enteric Pathogen Clostridium perfringens.</title>
        <authorList>
            <person name="Feng Y."/>
            <person name="Hu Y."/>
        </authorList>
    </citation>
    <scope>NUCLEOTIDE SEQUENCE [LARGE SCALE GENOMIC DNA]</scope>
    <source>
        <strain evidence="2 3">CP-40</strain>
    </source>
</reference>
<dbReference type="RefSeq" id="WP_164801156.1">
    <property type="nucleotide sequence ID" value="NZ_JAALLZ010000006.1"/>
</dbReference>
<sequence length="146" mass="17251">MNKREIKFRVWEPLNKNMQYLNFALYENKGQVNHWVLPLDHQCCSDKNYTIMNLNNVEIMQYIGLKDKDGIEIYEGDILINTNKSKLNLGMDNQKYLVVYKTLGFNLKPLFKGMALKFDYDDLKKIGNIYENPELLNEEEACLMNN</sequence>
<dbReference type="Proteomes" id="UP000481454">
    <property type="component" value="Unassembled WGS sequence"/>
</dbReference>
<evidence type="ECO:0000259" key="1">
    <source>
        <dbReference type="Pfam" id="PF09643"/>
    </source>
</evidence>
<organism evidence="2 3">
    <name type="scientific">Clostridium perfringens</name>
    <dbReference type="NCBI Taxonomy" id="1502"/>
    <lineage>
        <taxon>Bacteria</taxon>
        <taxon>Bacillati</taxon>
        <taxon>Bacillota</taxon>
        <taxon>Clostridia</taxon>
        <taxon>Eubacteriales</taxon>
        <taxon>Clostridiaceae</taxon>
        <taxon>Clostridium</taxon>
    </lineage>
</organism>
<evidence type="ECO:0000313" key="2">
    <source>
        <dbReference type="EMBL" id="NGU31195.1"/>
    </source>
</evidence>
<evidence type="ECO:0000313" key="3">
    <source>
        <dbReference type="Proteomes" id="UP000481454"/>
    </source>
</evidence>
<dbReference type="InterPro" id="IPR010024">
    <property type="entry name" value="CHP16711"/>
</dbReference>
<dbReference type="NCBIfam" id="TIGR01671">
    <property type="entry name" value="phage_TIGR01671"/>
    <property type="match status" value="1"/>
</dbReference>
<comment type="caution">
    <text evidence="2">The sequence shown here is derived from an EMBL/GenBank/DDBJ whole genome shotgun (WGS) entry which is preliminary data.</text>
</comment>
<protein>
    <recommendedName>
        <fullName evidence="1">YopX protein domain-containing protein</fullName>
    </recommendedName>
</protein>
<feature type="domain" description="YopX protein" evidence="1">
    <location>
        <begin position="7"/>
        <end position="136"/>
    </location>
</feature>
<dbReference type="InterPro" id="IPR023385">
    <property type="entry name" value="YopX-like_C"/>
</dbReference>
<dbReference type="Gene3D" id="2.30.30.290">
    <property type="entry name" value="YopX-like domains"/>
    <property type="match status" value="1"/>
</dbReference>
<accession>A0AAP6WP43</accession>
<dbReference type="AlphaFoldDB" id="A0AAP6WP43"/>
<name>A0AAP6WP43_CLOPF</name>
<gene>
    <name evidence="2" type="ORF">G6Z34_13985</name>
</gene>
<dbReference type="EMBL" id="JAALLZ010000006">
    <property type="protein sequence ID" value="NGU31195.1"/>
    <property type="molecule type" value="Genomic_DNA"/>
</dbReference>